<dbReference type="AlphaFoldDB" id="A0A9X3SFU9"/>
<feature type="coiled-coil region" evidence="1">
    <location>
        <begin position="163"/>
        <end position="227"/>
    </location>
</feature>
<comment type="caution">
    <text evidence="6">The sequence shown here is derived from an EMBL/GenBank/DDBJ whole genome shotgun (WGS) entry which is preliminary data.</text>
</comment>
<dbReference type="Proteomes" id="UP001140076">
    <property type="component" value="Unassembled WGS sequence"/>
</dbReference>
<feature type="non-terminal residue" evidence="6">
    <location>
        <position position="326"/>
    </location>
</feature>
<reference evidence="6" key="1">
    <citation type="submission" date="2021-10" db="EMBL/GenBank/DDBJ databases">
        <title>Streptomonospora sp. nov., isolated from mangrove soil.</title>
        <authorList>
            <person name="Chen X."/>
            <person name="Ge X."/>
            <person name="Liu W."/>
        </authorList>
    </citation>
    <scope>NUCLEOTIDE SEQUENCE</scope>
    <source>
        <strain evidence="6">S1-112</strain>
    </source>
</reference>
<accession>A0A9X3SFU9</accession>
<evidence type="ECO:0000256" key="2">
    <source>
        <dbReference type="SAM" id="MobiDB-lite"/>
    </source>
</evidence>
<protein>
    <submittedName>
        <fullName evidence="6">DUF4349 domain-containing protein</fullName>
    </submittedName>
</protein>
<feature type="compositionally biased region" description="Low complexity" evidence="2">
    <location>
        <begin position="49"/>
        <end position="62"/>
    </location>
</feature>
<feature type="chain" id="PRO_5040887030" evidence="4">
    <location>
        <begin position="35"/>
        <end position="326"/>
    </location>
</feature>
<keyword evidence="7" id="KW-1185">Reference proteome</keyword>
<evidence type="ECO:0000256" key="3">
    <source>
        <dbReference type="SAM" id="Phobius"/>
    </source>
</evidence>
<name>A0A9X3SFU9_9ACTN</name>
<dbReference type="RefSeq" id="WP_270074488.1">
    <property type="nucleotide sequence ID" value="NZ_JAJAQC010000051.1"/>
</dbReference>
<keyword evidence="3" id="KW-1133">Transmembrane helix</keyword>
<evidence type="ECO:0000313" key="6">
    <source>
        <dbReference type="EMBL" id="MDA0567238.1"/>
    </source>
</evidence>
<dbReference type="Pfam" id="PF14257">
    <property type="entry name" value="DUF4349"/>
    <property type="match status" value="1"/>
</dbReference>
<keyword evidence="3" id="KW-0472">Membrane</keyword>
<dbReference type="PROSITE" id="PS51257">
    <property type="entry name" value="PROKAR_LIPOPROTEIN"/>
    <property type="match status" value="1"/>
</dbReference>
<feature type="region of interest" description="Disordered" evidence="2">
    <location>
        <begin position="34"/>
        <end position="77"/>
    </location>
</feature>
<feature type="signal peptide" evidence="4">
    <location>
        <begin position="1"/>
        <end position="34"/>
    </location>
</feature>
<keyword evidence="4" id="KW-0732">Signal</keyword>
<evidence type="ECO:0000313" key="7">
    <source>
        <dbReference type="Proteomes" id="UP001140076"/>
    </source>
</evidence>
<gene>
    <name evidence="6" type="ORF">LG943_23380</name>
</gene>
<dbReference type="InterPro" id="IPR025645">
    <property type="entry name" value="DUF4349"/>
</dbReference>
<keyword evidence="1" id="KW-0175">Coiled coil</keyword>
<evidence type="ECO:0000259" key="5">
    <source>
        <dbReference type="Pfam" id="PF14257"/>
    </source>
</evidence>
<evidence type="ECO:0000256" key="4">
    <source>
        <dbReference type="SAM" id="SignalP"/>
    </source>
</evidence>
<proteinExistence type="predicted"/>
<feature type="region of interest" description="Disordered" evidence="2">
    <location>
        <begin position="304"/>
        <end position="326"/>
    </location>
</feature>
<feature type="transmembrane region" description="Helical" evidence="3">
    <location>
        <begin position="278"/>
        <end position="297"/>
    </location>
</feature>
<feature type="domain" description="DUF4349" evidence="5">
    <location>
        <begin position="84"/>
        <end position="294"/>
    </location>
</feature>
<dbReference type="EMBL" id="JAJAQC010000051">
    <property type="protein sequence ID" value="MDA0567238.1"/>
    <property type="molecule type" value="Genomic_DNA"/>
</dbReference>
<keyword evidence="3" id="KW-0812">Transmembrane</keyword>
<sequence length="326" mass="33496">MSDTRARARARRPLLRGAAAAPILLLALVAGCSATSSSGGADASREAPEPGVAQEAPPEAQAPGGGEAADGSAGLSGDVPLADRDLVYTADLRVEVDDVDAAAERAGEWVADAGGYVSAESVHADEGDAPYASLTLQVPQDRYEDALDELAALGSQSSLDRRVADVTEEVADVDSRVESAEASLDRLRDLLADAETVEEVLAVEAEISTRQQELESLQARQEALAEQVAYSTVNLELMPPETYVADPDDDTIGFLGGLERGWRALVGLGGALAVAAGWLLPFAVLAALVGVPAWLLWRRRRGARPARGGGAAPKAAGGAEAGPGAG</sequence>
<evidence type="ECO:0000256" key="1">
    <source>
        <dbReference type="SAM" id="Coils"/>
    </source>
</evidence>
<organism evidence="6 7">
    <name type="scientific">Streptomonospora mangrovi</name>
    <dbReference type="NCBI Taxonomy" id="2883123"/>
    <lineage>
        <taxon>Bacteria</taxon>
        <taxon>Bacillati</taxon>
        <taxon>Actinomycetota</taxon>
        <taxon>Actinomycetes</taxon>
        <taxon>Streptosporangiales</taxon>
        <taxon>Nocardiopsidaceae</taxon>
        <taxon>Streptomonospora</taxon>
    </lineage>
</organism>